<name>A0AAD6BNF4_9TELE</name>
<reference evidence="1" key="1">
    <citation type="submission" date="2022-11" db="EMBL/GenBank/DDBJ databases">
        <title>Chromosome-level genome of Pogonophryne albipinna.</title>
        <authorList>
            <person name="Jo E."/>
        </authorList>
    </citation>
    <scope>NUCLEOTIDE SEQUENCE</scope>
    <source>
        <strain evidence="1">SGF0006</strain>
        <tissue evidence="1">Muscle</tissue>
    </source>
</reference>
<sequence length="84" mass="9056">MSCSLAQITAAAQVGEINVHSIHHTKIKRPGTDVSDNRTNRLQQRQQLCSDCSPPGAARPNEGLQFQLHVLPAPLAFSVSARAI</sequence>
<dbReference type="EMBL" id="JAPTMU010000002">
    <property type="protein sequence ID" value="KAJ4946878.1"/>
    <property type="molecule type" value="Genomic_DNA"/>
</dbReference>
<protein>
    <submittedName>
        <fullName evidence="1">Uncharacterized protein</fullName>
    </submittedName>
</protein>
<keyword evidence="2" id="KW-1185">Reference proteome</keyword>
<evidence type="ECO:0000313" key="2">
    <source>
        <dbReference type="Proteomes" id="UP001219934"/>
    </source>
</evidence>
<accession>A0AAD6BNF4</accession>
<comment type="caution">
    <text evidence="1">The sequence shown here is derived from an EMBL/GenBank/DDBJ whole genome shotgun (WGS) entry which is preliminary data.</text>
</comment>
<organism evidence="1 2">
    <name type="scientific">Pogonophryne albipinna</name>
    <dbReference type="NCBI Taxonomy" id="1090488"/>
    <lineage>
        <taxon>Eukaryota</taxon>
        <taxon>Metazoa</taxon>
        <taxon>Chordata</taxon>
        <taxon>Craniata</taxon>
        <taxon>Vertebrata</taxon>
        <taxon>Euteleostomi</taxon>
        <taxon>Actinopterygii</taxon>
        <taxon>Neopterygii</taxon>
        <taxon>Teleostei</taxon>
        <taxon>Neoteleostei</taxon>
        <taxon>Acanthomorphata</taxon>
        <taxon>Eupercaria</taxon>
        <taxon>Perciformes</taxon>
        <taxon>Notothenioidei</taxon>
        <taxon>Pogonophryne</taxon>
    </lineage>
</organism>
<dbReference type="AlphaFoldDB" id="A0AAD6BNF4"/>
<dbReference type="Proteomes" id="UP001219934">
    <property type="component" value="Unassembled WGS sequence"/>
</dbReference>
<proteinExistence type="predicted"/>
<evidence type="ECO:0000313" key="1">
    <source>
        <dbReference type="EMBL" id="KAJ4946878.1"/>
    </source>
</evidence>
<gene>
    <name evidence="1" type="ORF">JOQ06_008921</name>
</gene>